<proteinExistence type="predicted"/>
<reference evidence="2 3" key="1">
    <citation type="journal article" date="2008" name="J. Bacteriol.">
        <title>Genome sequence of a nephritogenic and highly transformable M49 strain of Streptococcus pyogenes.</title>
        <authorList>
            <person name="McShan W.M."/>
            <person name="Ferretti J.J."/>
            <person name="Karasawa T."/>
            <person name="Suvorov A.N."/>
            <person name="Lin S."/>
            <person name="Qin B."/>
            <person name="Jia H."/>
            <person name="Kenton S."/>
            <person name="Najar F."/>
            <person name="Wu H."/>
            <person name="Scott J."/>
            <person name="Roe B.A."/>
            <person name="Savic D.J."/>
        </authorList>
    </citation>
    <scope>NUCLEOTIDE SEQUENCE [LARGE SCALE GENOMIC DNA]</scope>
    <source>
        <strain evidence="2 3">NZ131</strain>
    </source>
</reference>
<organism evidence="2 3">
    <name type="scientific">Streptococcus pyogenes serotype M49 (strain NZ131)</name>
    <dbReference type="NCBI Taxonomy" id="471876"/>
    <lineage>
        <taxon>Bacteria</taxon>
        <taxon>Bacillati</taxon>
        <taxon>Bacillota</taxon>
        <taxon>Bacilli</taxon>
        <taxon>Lactobacillales</taxon>
        <taxon>Streptococcaceae</taxon>
        <taxon>Streptococcus</taxon>
    </lineage>
</organism>
<accession>A0A0H3C2D5</accession>
<feature type="signal peptide" evidence="1">
    <location>
        <begin position="1"/>
        <end position="27"/>
    </location>
</feature>
<dbReference type="KEGG" id="soz:Spy49_1651"/>
<evidence type="ECO:0000256" key="1">
    <source>
        <dbReference type="SAM" id="SignalP"/>
    </source>
</evidence>
<dbReference type="Proteomes" id="UP000001039">
    <property type="component" value="Chromosome"/>
</dbReference>
<feature type="chain" id="PRO_5002605758" evidence="1">
    <location>
        <begin position="28"/>
        <end position="78"/>
    </location>
</feature>
<dbReference type="AlphaFoldDB" id="A0A0H3C2D5"/>
<gene>
    <name evidence="2" type="ordered locus">Spy49_1651</name>
</gene>
<dbReference type="EMBL" id="CP000829">
    <property type="protein sequence ID" value="ACI61905.1"/>
    <property type="molecule type" value="Genomic_DNA"/>
</dbReference>
<keyword evidence="1" id="KW-0732">Signal</keyword>
<protein>
    <submittedName>
        <fullName evidence="2">Uncharacterized protein</fullName>
    </submittedName>
</protein>
<evidence type="ECO:0000313" key="3">
    <source>
        <dbReference type="Proteomes" id="UP000001039"/>
    </source>
</evidence>
<name>A0A0H3C2D5_STRPZ</name>
<evidence type="ECO:0000313" key="2">
    <source>
        <dbReference type="EMBL" id="ACI61905.1"/>
    </source>
</evidence>
<sequence>MNKKFSKSVAIVGLASTALGMTQPVGAVVVDRNEGAIAEIHNVINQVNKAAPKIKDSEHFDNLLKHSHNNLIIRFPLN</sequence>
<dbReference type="HOGENOM" id="CLU_2620613_0_0_9"/>